<protein>
    <submittedName>
        <fullName evidence="2">Uncharacterized protein</fullName>
    </submittedName>
</protein>
<accession>A0A915IUN4</accession>
<sequence length="40" mass="5226">MAYMRKDFMDIEFDEFFQDEGNLLDTLWWLMQKRRQHKRR</sequence>
<organism evidence="1 2">
    <name type="scientific">Romanomermis culicivorax</name>
    <name type="common">Nematode worm</name>
    <dbReference type="NCBI Taxonomy" id="13658"/>
    <lineage>
        <taxon>Eukaryota</taxon>
        <taxon>Metazoa</taxon>
        <taxon>Ecdysozoa</taxon>
        <taxon>Nematoda</taxon>
        <taxon>Enoplea</taxon>
        <taxon>Dorylaimia</taxon>
        <taxon>Mermithida</taxon>
        <taxon>Mermithoidea</taxon>
        <taxon>Mermithidae</taxon>
        <taxon>Romanomermis</taxon>
    </lineage>
</organism>
<dbReference type="AlphaFoldDB" id="A0A915IUN4"/>
<dbReference type="Proteomes" id="UP000887565">
    <property type="component" value="Unplaced"/>
</dbReference>
<evidence type="ECO:0000313" key="1">
    <source>
        <dbReference type="Proteomes" id="UP000887565"/>
    </source>
</evidence>
<evidence type="ECO:0000313" key="2">
    <source>
        <dbReference type="WBParaSite" id="nRc.2.0.1.t17099-RA"/>
    </source>
</evidence>
<keyword evidence="1" id="KW-1185">Reference proteome</keyword>
<name>A0A915IUN4_ROMCU</name>
<proteinExistence type="predicted"/>
<reference evidence="2" key="1">
    <citation type="submission" date="2022-11" db="UniProtKB">
        <authorList>
            <consortium name="WormBaseParasite"/>
        </authorList>
    </citation>
    <scope>IDENTIFICATION</scope>
</reference>
<dbReference type="WBParaSite" id="nRc.2.0.1.t17099-RA">
    <property type="protein sequence ID" value="nRc.2.0.1.t17099-RA"/>
    <property type="gene ID" value="nRc.2.0.1.g17099"/>
</dbReference>